<dbReference type="Pfam" id="PF13649">
    <property type="entry name" value="Methyltransf_25"/>
    <property type="match status" value="1"/>
</dbReference>
<evidence type="ECO:0000256" key="1">
    <source>
        <dbReference type="ARBA" id="ARBA00022679"/>
    </source>
</evidence>
<dbReference type="Gene3D" id="3.40.50.150">
    <property type="entry name" value="Vaccinia Virus protein VP39"/>
    <property type="match status" value="1"/>
</dbReference>
<dbReference type="SUPFAM" id="SSF53335">
    <property type="entry name" value="S-adenosyl-L-methionine-dependent methyltransferases"/>
    <property type="match status" value="1"/>
</dbReference>
<dbReference type="Proteomes" id="UP000326509">
    <property type="component" value="Unassembled WGS sequence"/>
</dbReference>
<keyword evidence="1" id="KW-0808">Transferase</keyword>
<protein>
    <recommendedName>
        <fullName evidence="2">Methyltransferase domain-containing protein</fullName>
    </recommendedName>
</protein>
<feature type="domain" description="Methyltransferase" evidence="2">
    <location>
        <begin position="64"/>
        <end position="157"/>
    </location>
</feature>
<keyword evidence="4" id="KW-1185">Reference proteome</keyword>
<comment type="caution">
    <text evidence="3">The sequence shown here is derived from an EMBL/GenBank/DDBJ whole genome shotgun (WGS) entry which is preliminary data.</text>
</comment>
<sequence>MIKISDTYRSTQEEIMDDFALQGKELELLLNDLKRVNKLLGGNAITINGLKKILTHKQSGQITIVDVGCGDGELLRQCAKFTRKKGWDCLFIGIDANEHILKTAEERSTSFPEISYKIMNVLSPKIKEISADVFLCTLFLHHFKNEQISQVLNNFMKQAKIGVVVNDLERSKIAFTLFKLFSTIFIKTRIAKHDGLVSVARGFKKNELFKISEKIAFNNQTIQWKWAFRFQWILFKK</sequence>
<proteinExistence type="predicted"/>
<dbReference type="InterPro" id="IPR041698">
    <property type="entry name" value="Methyltransf_25"/>
</dbReference>
<evidence type="ECO:0000313" key="3">
    <source>
        <dbReference type="EMBL" id="GER59454.1"/>
    </source>
</evidence>
<dbReference type="InterPro" id="IPR029063">
    <property type="entry name" value="SAM-dependent_MTases_sf"/>
</dbReference>
<name>A0A5J4IWT2_9FLAO</name>
<dbReference type="AlphaFoldDB" id="A0A5J4IWT2"/>
<dbReference type="OrthoDB" id="9800454at2"/>
<reference evidence="3 4" key="1">
    <citation type="submission" date="2019-08" db="EMBL/GenBank/DDBJ databases">
        <title>Draft genome sequence of Ulvibacter marinus type strain NBRC 109484.</title>
        <authorList>
            <person name="Kawano K."/>
            <person name="Ushijima N."/>
            <person name="Kihara M."/>
            <person name="Itoh H."/>
        </authorList>
    </citation>
    <scope>NUCLEOTIDE SEQUENCE [LARGE SCALE GENOMIC DNA]</scope>
    <source>
        <strain evidence="3 4">NBRC 109484</strain>
    </source>
</reference>
<dbReference type="GO" id="GO:0016740">
    <property type="term" value="F:transferase activity"/>
    <property type="evidence" value="ECO:0007669"/>
    <property type="project" value="UniProtKB-KW"/>
</dbReference>
<dbReference type="EMBL" id="BKCG01000003">
    <property type="protein sequence ID" value="GER59454.1"/>
    <property type="molecule type" value="Genomic_DNA"/>
</dbReference>
<evidence type="ECO:0000259" key="2">
    <source>
        <dbReference type="Pfam" id="PF13649"/>
    </source>
</evidence>
<dbReference type="CDD" id="cd02440">
    <property type="entry name" value="AdoMet_MTases"/>
    <property type="match status" value="1"/>
</dbReference>
<gene>
    <name evidence="3" type="ORF">ULMA_15620</name>
</gene>
<dbReference type="RefSeq" id="WP_151673775.1">
    <property type="nucleotide sequence ID" value="NZ_BKCG01000003.1"/>
</dbReference>
<dbReference type="PANTHER" id="PTHR43861">
    <property type="entry name" value="TRANS-ACONITATE 2-METHYLTRANSFERASE-RELATED"/>
    <property type="match status" value="1"/>
</dbReference>
<evidence type="ECO:0000313" key="4">
    <source>
        <dbReference type="Proteomes" id="UP000326509"/>
    </source>
</evidence>
<accession>A0A5J4IWT2</accession>
<organism evidence="3 4">
    <name type="scientific">Patiriisocius marinus</name>
    <dbReference type="NCBI Taxonomy" id="1397112"/>
    <lineage>
        <taxon>Bacteria</taxon>
        <taxon>Pseudomonadati</taxon>
        <taxon>Bacteroidota</taxon>
        <taxon>Flavobacteriia</taxon>
        <taxon>Flavobacteriales</taxon>
        <taxon>Flavobacteriaceae</taxon>
        <taxon>Patiriisocius</taxon>
    </lineage>
</organism>